<evidence type="ECO:0000256" key="4">
    <source>
        <dbReference type="ARBA" id="ARBA00022527"/>
    </source>
</evidence>
<accession>A0A1D8NFA6</accession>
<dbReference type="EC" id="2.7.11.22" evidence="3"/>
<dbReference type="PROSITE" id="PS50011">
    <property type="entry name" value="PROTEIN_KINASE_DOM"/>
    <property type="match status" value="1"/>
</dbReference>
<dbReference type="AlphaFoldDB" id="A0A1D8NFA6"/>
<dbReference type="InterPro" id="IPR011009">
    <property type="entry name" value="Kinase-like_dom_sf"/>
</dbReference>
<dbReference type="InterPro" id="IPR008271">
    <property type="entry name" value="Ser/Thr_kinase_AS"/>
</dbReference>
<evidence type="ECO:0000256" key="1">
    <source>
        <dbReference type="ARBA" id="ARBA00006485"/>
    </source>
</evidence>
<reference evidence="16 18" key="2">
    <citation type="submission" date="2018-07" db="EMBL/GenBank/DDBJ databases">
        <title>Draft Genome Assemblies for Five Robust Yarrowia lipolytica Strains Exhibiting High Lipid Production and Pentose Sugar Utilization and Sugar Alcohol Secretion from Undetoxified Lignocellulosic Biomass Hydrolysates.</title>
        <authorList>
            <consortium name="DOE Joint Genome Institute"/>
            <person name="Walker C."/>
            <person name="Ryu S."/>
            <person name="Na H."/>
            <person name="Zane M."/>
            <person name="LaButti K."/>
            <person name="Lipzen A."/>
            <person name="Haridas S."/>
            <person name="Barry K."/>
            <person name="Grigoriev I.V."/>
            <person name="Quarterman J."/>
            <person name="Slininger P."/>
            <person name="Dien B."/>
            <person name="Trinh C.T."/>
        </authorList>
    </citation>
    <scope>NUCLEOTIDE SEQUENCE [LARGE SCALE GENOMIC DNA]</scope>
    <source>
        <strain evidence="16 18">YB392</strain>
    </source>
</reference>
<evidence type="ECO:0000313" key="15">
    <source>
        <dbReference type="EMBL" id="AOW04320.1"/>
    </source>
</evidence>
<evidence type="ECO:0000259" key="14">
    <source>
        <dbReference type="PROSITE" id="PS50011"/>
    </source>
</evidence>
<dbReference type="Gene3D" id="3.30.200.20">
    <property type="entry name" value="Phosphorylase Kinase, domain 1"/>
    <property type="match status" value="1"/>
</dbReference>
<dbReference type="PANTHER" id="PTHR24056">
    <property type="entry name" value="CELL DIVISION PROTEIN KINASE"/>
    <property type="match status" value="1"/>
</dbReference>
<evidence type="ECO:0000256" key="6">
    <source>
        <dbReference type="ARBA" id="ARBA00022741"/>
    </source>
</evidence>
<dbReference type="PANTHER" id="PTHR24056:SF495">
    <property type="entry name" value="CYCLIN-DEPENDENT KINASE 8-RELATED"/>
    <property type="match status" value="1"/>
</dbReference>
<dbReference type="GO" id="GO:0016592">
    <property type="term" value="C:mediator complex"/>
    <property type="evidence" value="ECO:0007669"/>
    <property type="project" value="TreeGrafter"/>
</dbReference>
<evidence type="ECO:0000256" key="2">
    <source>
        <dbReference type="ARBA" id="ARBA00012409"/>
    </source>
</evidence>
<evidence type="ECO:0000313" key="18">
    <source>
        <dbReference type="Proteomes" id="UP000256601"/>
    </source>
</evidence>
<dbReference type="PROSITE" id="PS00108">
    <property type="entry name" value="PROTEIN_KINASE_ST"/>
    <property type="match status" value="1"/>
</dbReference>
<proteinExistence type="inferred from homology"/>
<keyword evidence="5" id="KW-0808">Transferase</keyword>
<feature type="domain" description="Protein kinase" evidence="14">
    <location>
        <begin position="39"/>
        <end position="302"/>
    </location>
</feature>
<dbReference type="InterPro" id="IPR050108">
    <property type="entry name" value="CDK"/>
</dbReference>
<feature type="region of interest" description="Disordered" evidence="13">
    <location>
        <begin position="1"/>
        <end position="37"/>
    </location>
</feature>
<dbReference type="Gene3D" id="1.10.510.10">
    <property type="entry name" value="Transferase(Phosphotransferase) domain 1"/>
    <property type="match status" value="1"/>
</dbReference>
<comment type="similarity">
    <text evidence="1">Belongs to the protein kinase superfamily. CMGC Ser/Thr protein kinase family. CDC2/CDKX subfamily.</text>
</comment>
<dbReference type="GO" id="GO:0005524">
    <property type="term" value="F:ATP binding"/>
    <property type="evidence" value="ECO:0007669"/>
    <property type="project" value="UniProtKB-KW"/>
</dbReference>
<dbReference type="EMBL" id="KZ858976">
    <property type="protein sequence ID" value="RDW26615.1"/>
    <property type="molecule type" value="Genomic_DNA"/>
</dbReference>
<feature type="compositionally biased region" description="Basic and acidic residues" evidence="13">
    <location>
        <begin position="22"/>
        <end position="32"/>
    </location>
</feature>
<evidence type="ECO:0000256" key="10">
    <source>
        <dbReference type="ARBA" id="ARBA00047811"/>
    </source>
</evidence>
<reference evidence="15 17" key="1">
    <citation type="journal article" date="2016" name="PLoS ONE">
        <title>Sequence Assembly of Yarrowia lipolytica Strain W29/CLIB89 Shows Transposable Element Diversity.</title>
        <authorList>
            <person name="Magnan C."/>
            <person name="Yu J."/>
            <person name="Chang I."/>
            <person name="Jahn E."/>
            <person name="Kanomata Y."/>
            <person name="Wu J."/>
            <person name="Zeller M."/>
            <person name="Oakes M."/>
            <person name="Baldi P."/>
            <person name="Sandmeyer S."/>
        </authorList>
    </citation>
    <scope>NUCLEOTIDE SEQUENCE [LARGE SCALE GENOMIC DNA]</scope>
    <source>
        <strain evidence="15">CLIB89</strain>
        <strain evidence="17">CLIB89(W29)</strain>
    </source>
</reference>
<evidence type="ECO:0000256" key="13">
    <source>
        <dbReference type="SAM" id="MobiDB-lite"/>
    </source>
</evidence>
<dbReference type="Pfam" id="PF00069">
    <property type="entry name" value="Pkinase"/>
    <property type="match status" value="1"/>
</dbReference>
<name>A0A1D8NFA6_YARLL</name>
<comment type="catalytic activity">
    <reaction evidence="12">
        <text>[DNA-directed RNA polymerase] + ATP = phospho-[DNA-directed RNA polymerase] + ADP + H(+)</text>
        <dbReference type="Rhea" id="RHEA:10216"/>
        <dbReference type="Rhea" id="RHEA-COMP:11321"/>
        <dbReference type="Rhea" id="RHEA-COMP:11322"/>
        <dbReference type="ChEBI" id="CHEBI:15378"/>
        <dbReference type="ChEBI" id="CHEBI:30616"/>
        <dbReference type="ChEBI" id="CHEBI:43176"/>
        <dbReference type="ChEBI" id="CHEBI:68546"/>
        <dbReference type="ChEBI" id="CHEBI:456216"/>
        <dbReference type="EC" id="2.7.11.23"/>
    </reaction>
</comment>
<dbReference type="eggNOG" id="KOG0663">
    <property type="taxonomic scope" value="Eukaryota"/>
</dbReference>
<dbReference type="Proteomes" id="UP000182444">
    <property type="component" value="Chromosome 1D"/>
</dbReference>
<sequence>MKKHVIKKPKSLSGVIRRKVEKPKTKPDDQQGSKKLQPYTILNPVEQGSYGHVSRALQVSTGQVVAVKRLKSNPNTGSEGVPITVIREIKCLQLLEGSHHVVKLLDVISSPLQLVLEFCEHDLKSIINTHTAPFGESAVKRIVKDILTGLDFIHSHGVIHRDIKPANLLYTQGRVTKIADFGLARLVDEDAEYTREVVSLWYRAPEVLRGEKYTTDIDVWAVGCVTRELDTGKVLLRGRNEIEQLDLCSHIGDKIRNDNFLKAVFEERLSAAQLLYSDYFARDPVPKERLLMPTFPSRASGD</sequence>
<keyword evidence="6" id="KW-0547">Nucleotide-binding</keyword>
<dbReference type="VEuPathDB" id="FungiDB:YALI1_D24745g"/>
<evidence type="ECO:0000313" key="16">
    <source>
        <dbReference type="EMBL" id="RDW26615.1"/>
    </source>
</evidence>
<gene>
    <name evidence="16" type="ORF">B0I71DRAFT_130530</name>
    <name evidence="15" type="ORF">YALI1_D24745g</name>
</gene>
<keyword evidence="8" id="KW-0067">ATP-binding</keyword>
<evidence type="ECO:0000256" key="12">
    <source>
        <dbReference type="ARBA" id="ARBA00049280"/>
    </source>
</evidence>
<evidence type="ECO:0000256" key="7">
    <source>
        <dbReference type="ARBA" id="ARBA00022777"/>
    </source>
</evidence>
<protein>
    <recommendedName>
        <fullName evidence="9">Cyclin-dependent kinase 8</fullName>
        <ecNumber evidence="3">2.7.11.22</ecNumber>
        <ecNumber evidence="2">2.7.11.23</ecNumber>
    </recommendedName>
</protein>
<keyword evidence="4" id="KW-0723">Serine/threonine-protein kinase</keyword>
<dbReference type="EMBL" id="CP017556">
    <property type="protein sequence ID" value="AOW04320.1"/>
    <property type="molecule type" value="Genomic_DNA"/>
</dbReference>
<dbReference type="GO" id="GO:0008353">
    <property type="term" value="F:RNA polymerase II CTD heptapeptide repeat kinase activity"/>
    <property type="evidence" value="ECO:0007669"/>
    <property type="project" value="UniProtKB-EC"/>
</dbReference>
<keyword evidence="7 16" id="KW-0418">Kinase</keyword>
<dbReference type="VEuPathDB" id="FungiDB:YALI0_D19492g"/>
<dbReference type="FunFam" id="1.10.510.10:FF:000624">
    <property type="entry name" value="Mitogen-activated protein kinase"/>
    <property type="match status" value="1"/>
</dbReference>
<dbReference type="InterPro" id="IPR000719">
    <property type="entry name" value="Prot_kinase_dom"/>
</dbReference>
<evidence type="ECO:0000256" key="11">
    <source>
        <dbReference type="ARBA" id="ARBA00048367"/>
    </source>
</evidence>
<evidence type="ECO:0000256" key="3">
    <source>
        <dbReference type="ARBA" id="ARBA00012425"/>
    </source>
</evidence>
<evidence type="ECO:0000256" key="9">
    <source>
        <dbReference type="ARBA" id="ARBA00041823"/>
    </source>
</evidence>
<dbReference type="EC" id="2.7.11.23" evidence="2"/>
<evidence type="ECO:0000313" key="17">
    <source>
        <dbReference type="Proteomes" id="UP000182444"/>
    </source>
</evidence>
<dbReference type="SUPFAM" id="SSF56112">
    <property type="entry name" value="Protein kinase-like (PK-like)"/>
    <property type="match status" value="1"/>
</dbReference>
<dbReference type="Proteomes" id="UP000256601">
    <property type="component" value="Unassembled WGS sequence"/>
</dbReference>
<organism evidence="15 17">
    <name type="scientific">Yarrowia lipolytica</name>
    <name type="common">Candida lipolytica</name>
    <dbReference type="NCBI Taxonomy" id="4952"/>
    <lineage>
        <taxon>Eukaryota</taxon>
        <taxon>Fungi</taxon>
        <taxon>Dikarya</taxon>
        <taxon>Ascomycota</taxon>
        <taxon>Saccharomycotina</taxon>
        <taxon>Dipodascomycetes</taxon>
        <taxon>Dipodascales</taxon>
        <taxon>Dipodascales incertae sedis</taxon>
        <taxon>Yarrowia</taxon>
    </lineage>
</organism>
<evidence type="ECO:0000256" key="8">
    <source>
        <dbReference type="ARBA" id="ARBA00022840"/>
    </source>
</evidence>
<feature type="compositionally biased region" description="Basic residues" evidence="13">
    <location>
        <begin position="1"/>
        <end position="21"/>
    </location>
</feature>
<comment type="catalytic activity">
    <reaction evidence="10">
        <text>L-threonyl-[protein] + ATP = O-phospho-L-threonyl-[protein] + ADP + H(+)</text>
        <dbReference type="Rhea" id="RHEA:46608"/>
        <dbReference type="Rhea" id="RHEA-COMP:11060"/>
        <dbReference type="Rhea" id="RHEA-COMP:11605"/>
        <dbReference type="ChEBI" id="CHEBI:15378"/>
        <dbReference type="ChEBI" id="CHEBI:30013"/>
        <dbReference type="ChEBI" id="CHEBI:30616"/>
        <dbReference type="ChEBI" id="CHEBI:61977"/>
        <dbReference type="ChEBI" id="CHEBI:456216"/>
        <dbReference type="EC" id="2.7.11.22"/>
    </reaction>
</comment>
<evidence type="ECO:0000256" key="5">
    <source>
        <dbReference type="ARBA" id="ARBA00022679"/>
    </source>
</evidence>
<comment type="catalytic activity">
    <reaction evidence="11">
        <text>L-seryl-[protein] + ATP = O-phospho-L-seryl-[protein] + ADP + H(+)</text>
        <dbReference type="Rhea" id="RHEA:17989"/>
        <dbReference type="Rhea" id="RHEA-COMP:9863"/>
        <dbReference type="Rhea" id="RHEA-COMP:11604"/>
        <dbReference type="ChEBI" id="CHEBI:15378"/>
        <dbReference type="ChEBI" id="CHEBI:29999"/>
        <dbReference type="ChEBI" id="CHEBI:30616"/>
        <dbReference type="ChEBI" id="CHEBI:83421"/>
        <dbReference type="ChEBI" id="CHEBI:456216"/>
        <dbReference type="EC" id="2.7.11.22"/>
    </reaction>
</comment>
<dbReference type="GO" id="GO:0004693">
    <property type="term" value="F:cyclin-dependent protein serine/threonine kinase activity"/>
    <property type="evidence" value="ECO:0007669"/>
    <property type="project" value="UniProtKB-EC"/>
</dbReference>
<dbReference type="SMART" id="SM00220">
    <property type="entry name" value="S_TKc"/>
    <property type="match status" value="1"/>
</dbReference>